<dbReference type="Gene3D" id="3.10.105.10">
    <property type="entry name" value="Dipeptide-binding Protein, Domain 3"/>
    <property type="match status" value="1"/>
</dbReference>
<dbReference type="GO" id="GO:0015833">
    <property type="term" value="P:peptide transport"/>
    <property type="evidence" value="ECO:0007669"/>
    <property type="project" value="UniProtKB-KW"/>
</dbReference>
<dbReference type="Pfam" id="PF00496">
    <property type="entry name" value="SBP_bac_5"/>
    <property type="match status" value="1"/>
</dbReference>
<dbReference type="AlphaFoldDB" id="J9W0A2"/>
<proteinExistence type="inferred from homology"/>
<evidence type="ECO:0000256" key="5">
    <source>
        <dbReference type="ARBA" id="ARBA00022856"/>
    </source>
</evidence>
<sequence>MKHKLISFGAILIAGISLAACGNKQAASKSNKPLNVTLPDEPLTADPNKSTDTNSAQLIFQTYEGLYTYNKANKLTPGVATKIVKPTNNGTTYTFNLKKNAKWANGQTVTAQDFVNSFRRTVDPKTKAQYASLYDAFKNYAAIQAGKMSADKLGAKAIGKHKLQIQLTKRVPWFNDLVASKFYPLNTATVKKYGQEYGTNASKTMANGPYKLTGWTGSNSSWHYVKNPHYWDAKNVKINRINVTVTKDQNTAINLFQSGKIQETNVSGQYVKANAKNPNLHKHLTGRMNYLYFNNKYKPTNSENLRQAFSYIIDNQTITDDVLQDGSAPAKSMIPIGDQKDPATGKDMATSIGNLLPTDKAKAKAYWNKYLKETGKKSITLNLLTDDLDEDKHVGQYIQAAAEKNFKGLKITLTSLPHAQHVDRDFNGKFQLNLTGWSTNWLDAYDFLDLLQTGNSVNFTNWSNKTYDNMLNEANAATGQARYDKLAAADKYLMSVKGAIPLYQPAENKLISSKVGGLTYSILNEAQYKYAYWK</sequence>
<dbReference type="SUPFAM" id="SSF53850">
    <property type="entry name" value="Periplasmic binding protein-like II"/>
    <property type="match status" value="1"/>
</dbReference>
<evidence type="ECO:0000256" key="7">
    <source>
        <dbReference type="SAM" id="SignalP"/>
    </source>
</evidence>
<reference evidence="9 10" key="1">
    <citation type="journal article" date="2012" name="J. Biotechnol.">
        <title>Insights into the completely annotated genome of Lactobacillus buchneri CD034, a strain isolated from stable grass silage.</title>
        <authorList>
            <person name="Heinl S."/>
            <person name="Wibberg D."/>
            <person name="Eikmeyer F."/>
            <person name="Szczepanowski R."/>
            <person name="Blom J."/>
            <person name="Linke B."/>
            <person name="Goesmann A."/>
            <person name="Grabherr R."/>
            <person name="Schwab H."/>
            <person name="Puhler A."/>
            <person name="Schluter A."/>
        </authorList>
    </citation>
    <scope>NUCLEOTIDE SEQUENCE [LARGE SCALE GENOMIC DNA]</scope>
    <source>
        <strain evidence="9 10">CD034</strain>
    </source>
</reference>
<accession>J9W0A2</accession>
<keyword evidence="3" id="KW-0813">Transport</keyword>
<dbReference type="PIRSF" id="PIRSF002741">
    <property type="entry name" value="MppA"/>
    <property type="match status" value="1"/>
</dbReference>
<feature type="domain" description="Solute-binding protein family 5" evidence="8">
    <location>
        <begin position="74"/>
        <end position="456"/>
    </location>
</feature>
<evidence type="ECO:0000256" key="4">
    <source>
        <dbReference type="ARBA" id="ARBA00022729"/>
    </source>
</evidence>
<dbReference type="InterPro" id="IPR039424">
    <property type="entry name" value="SBP_5"/>
</dbReference>
<name>J9W0A2_LENBU</name>
<dbReference type="InterPro" id="IPR000914">
    <property type="entry name" value="SBP_5_dom"/>
</dbReference>
<evidence type="ECO:0000256" key="1">
    <source>
        <dbReference type="ARBA" id="ARBA00004196"/>
    </source>
</evidence>
<feature type="region of interest" description="Disordered" evidence="6">
    <location>
        <begin position="29"/>
        <end position="51"/>
    </location>
</feature>
<comment type="similarity">
    <text evidence="2">Belongs to the bacterial solute-binding protein 5 family.</text>
</comment>
<dbReference type="eggNOG" id="COG4166">
    <property type="taxonomic scope" value="Bacteria"/>
</dbReference>
<dbReference type="PANTHER" id="PTHR30290">
    <property type="entry name" value="PERIPLASMIC BINDING COMPONENT OF ABC TRANSPORTER"/>
    <property type="match status" value="1"/>
</dbReference>
<dbReference type="KEGG" id="lbn:LBUCD034_0048"/>
<protein>
    <submittedName>
        <fullName evidence="9">ABC-type oligopeptide transport system, periplasmic component</fullName>
    </submittedName>
</protein>
<dbReference type="PROSITE" id="PS51257">
    <property type="entry name" value="PROKAR_LIPOPROTEIN"/>
    <property type="match status" value="1"/>
</dbReference>
<dbReference type="InterPro" id="IPR030678">
    <property type="entry name" value="Peptide/Ni-bd"/>
</dbReference>
<evidence type="ECO:0000256" key="6">
    <source>
        <dbReference type="SAM" id="MobiDB-lite"/>
    </source>
</evidence>
<dbReference type="GO" id="GO:0043190">
    <property type="term" value="C:ATP-binding cassette (ABC) transporter complex"/>
    <property type="evidence" value="ECO:0007669"/>
    <property type="project" value="InterPro"/>
</dbReference>
<dbReference type="OrthoDB" id="403896at2"/>
<keyword evidence="10" id="KW-1185">Reference proteome</keyword>
<comment type="subcellular location">
    <subcellularLocation>
        <location evidence="1">Cell envelope</location>
    </subcellularLocation>
</comment>
<dbReference type="GO" id="GO:1904680">
    <property type="term" value="F:peptide transmembrane transporter activity"/>
    <property type="evidence" value="ECO:0007669"/>
    <property type="project" value="TreeGrafter"/>
</dbReference>
<dbReference type="RefSeq" id="WP_014939066.1">
    <property type="nucleotide sequence ID" value="NC_018610.1"/>
</dbReference>
<organism evidence="9 10">
    <name type="scientific">Lentilactobacillus buchneri subsp. silagei CD034</name>
    <dbReference type="NCBI Taxonomy" id="1071400"/>
    <lineage>
        <taxon>Bacteria</taxon>
        <taxon>Bacillati</taxon>
        <taxon>Bacillota</taxon>
        <taxon>Bacilli</taxon>
        <taxon>Lactobacillales</taxon>
        <taxon>Lactobacillaceae</taxon>
        <taxon>Lentilactobacillus</taxon>
        <taxon>Lentilactobacillus buchneri subsp. silagei</taxon>
    </lineage>
</organism>
<dbReference type="HOGENOM" id="CLU_017028_0_4_9"/>
<evidence type="ECO:0000256" key="2">
    <source>
        <dbReference type="ARBA" id="ARBA00005695"/>
    </source>
</evidence>
<evidence type="ECO:0000259" key="8">
    <source>
        <dbReference type="Pfam" id="PF00496"/>
    </source>
</evidence>
<evidence type="ECO:0000313" key="10">
    <source>
        <dbReference type="Proteomes" id="UP000007332"/>
    </source>
</evidence>
<dbReference type="EMBL" id="CP003043">
    <property type="protein sequence ID" value="AFR99161.1"/>
    <property type="molecule type" value="Genomic_DNA"/>
</dbReference>
<keyword evidence="5" id="KW-0571">Peptide transport</keyword>
<dbReference type="GO" id="GO:0042597">
    <property type="term" value="C:periplasmic space"/>
    <property type="evidence" value="ECO:0007669"/>
    <property type="project" value="UniProtKB-ARBA"/>
</dbReference>
<dbReference type="GO" id="GO:0030313">
    <property type="term" value="C:cell envelope"/>
    <property type="evidence" value="ECO:0007669"/>
    <property type="project" value="UniProtKB-SubCell"/>
</dbReference>
<keyword evidence="5" id="KW-0653">Protein transport</keyword>
<feature type="signal peptide" evidence="7">
    <location>
        <begin position="1"/>
        <end position="19"/>
    </location>
</feature>
<keyword evidence="4 7" id="KW-0732">Signal</keyword>
<dbReference type="PATRIC" id="fig|1071400.3.peg.47"/>
<dbReference type="Proteomes" id="UP000007332">
    <property type="component" value="Chromosome"/>
</dbReference>
<gene>
    <name evidence="9" type="ORF">LBUCD034_0048</name>
</gene>
<dbReference type="STRING" id="1071400.LBUCD034_0048"/>
<dbReference type="PANTHER" id="PTHR30290:SF10">
    <property type="entry name" value="PERIPLASMIC OLIGOPEPTIDE-BINDING PROTEIN-RELATED"/>
    <property type="match status" value="1"/>
</dbReference>
<feature type="chain" id="PRO_5038675047" evidence="7">
    <location>
        <begin position="20"/>
        <end position="534"/>
    </location>
</feature>
<evidence type="ECO:0000256" key="3">
    <source>
        <dbReference type="ARBA" id="ARBA00022448"/>
    </source>
</evidence>
<evidence type="ECO:0000313" key="9">
    <source>
        <dbReference type="EMBL" id="AFR99161.1"/>
    </source>
</evidence>
<dbReference type="FunFam" id="3.90.76.10:FF:000001">
    <property type="entry name" value="Oligopeptide ABC transporter substrate-binding protein"/>
    <property type="match status" value="1"/>
</dbReference>
<dbReference type="CDD" id="cd08504">
    <property type="entry name" value="PBP2_OppA"/>
    <property type="match status" value="1"/>
</dbReference>
<dbReference type="Gene3D" id="3.40.190.10">
    <property type="entry name" value="Periplasmic binding protein-like II"/>
    <property type="match status" value="1"/>
</dbReference>
<dbReference type="Gene3D" id="3.90.76.10">
    <property type="entry name" value="Dipeptide-binding Protein, Domain 1"/>
    <property type="match status" value="1"/>
</dbReference>